<dbReference type="Gene3D" id="3.20.20.80">
    <property type="entry name" value="Glycosidases"/>
    <property type="match status" value="1"/>
</dbReference>
<dbReference type="EC" id="3.2.1.86" evidence="7"/>
<evidence type="ECO:0000256" key="6">
    <source>
        <dbReference type="RuleBase" id="RU004468"/>
    </source>
</evidence>
<dbReference type="NCBIfam" id="NF007158">
    <property type="entry name" value="PRK09593.1"/>
    <property type="match status" value="1"/>
</dbReference>
<dbReference type="NCBIfam" id="NF007356">
    <property type="entry name" value="PRK09852.1"/>
    <property type="match status" value="1"/>
</dbReference>
<dbReference type="InterPro" id="IPR017853">
    <property type="entry name" value="GH"/>
</dbReference>
<keyword evidence="3 6" id="KW-0326">Glycosidase</keyword>
<comment type="caution">
    <text evidence="7">The sequence shown here is derived from an EMBL/GenBank/DDBJ whole genome shotgun (WGS) entry which is preliminary data.</text>
</comment>
<dbReference type="EMBL" id="LQYT01000072">
    <property type="protein sequence ID" value="KYD15133.1"/>
    <property type="molecule type" value="Genomic_DNA"/>
</dbReference>
<comment type="similarity">
    <text evidence="1 5">Belongs to the glycosyl hydrolase 1 family.</text>
</comment>
<dbReference type="InterPro" id="IPR033132">
    <property type="entry name" value="GH_1_N_CS"/>
</dbReference>
<dbReference type="PROSITE" id="PS00653">
    <property type="entry name" value="GLYCOSYL_HYDROL_F1_2"/>
    <property type="match status" value="1"/>
</dbReference>
<dbReference type="PROSITE" id="PS00572">
    <property type="entry name" value="GLYCOSYL_HYDROL_F1_1"/>
    <property type="match status" value="1"/>
</dbReference>
<evidence type="ECO:0000256" key="4">
    <source>
        <dbReference type="PROSITE-ProRule" id="PRU10055"/>
    </source>
</evidence>
<name>A0A150LS75_9BACI</name>
<dbReference type="NCBIfam" id="NF007154">
    <property type="entry name" value="PRK09589.1"/>
    <property type="match status" value="1"/>
</dbReference>
<proteinExistence type="inferred from homology"/>
<dbReference type="InterPro" id="IPR018120">
    <property type="entry name" value="Glyco_hydro_1_AS"/>
</dbReference>
<feature type="active site" description="Nucleophile" evidence="4">
    <location>
        <position position="481"/>
    </location>
</feature>
<evidence type="ECO:0000313" key="7">
    <source>
        <dbReference type="EMBL" id="KYD15133.1"/>
    </source>
</evidence>
<evidence type="ECO:0000256" key="5">
    <source>
        <dbReference type="RuleBase" id="RU003690"/>
    </source>
</evidence>
<dbReference type="FunFam" id="3.20.20.80:FF:000004">
    <property type="entry name" value="Beta-glucosidase 6-phospho-beta-glucosidase"/>
    <property type="match status" value="1"/>
</dbReference>
<dbReference type="GO" id="GO:0005829">
    <property type="term" value="C:cytosol"/>
    <property type="evidence" value="ECO:0007669"/>
    <property type="project" value="TreeGrafter"/>
</dbReference>
<evidence type="ECO:0000256" key="2">
    <source>
        <dbReference type="ARBA" id="ARBA00022801"/>
    </source>
</evidence>
<dbReference type="PATRIC" id="fig|301148.3.peg.207"/>
<keyword evidence="2 6" id="KW-0378">Hydrolase</keyword>
<evidence type="ECO:0000256" key="3">
    <source>
        <dbReference type="ARBA" id="ARBA00023295"/>
    </source>
</evidence>
<sequence length="583" mass="66761">MNQADASAGSSRTAAFWDRFRRKPGIIPFRPEKQAGAGAVSGVFTPVLFMAPAVRDSAFTCFFGRNLCSRSFGRAVIEFAVRKNLHRAASPPFIEKDAFEKEETDMAKKGLPENFLWGGAVSAHQLEGGWDKGGKGISIADVMTAGRHGVPRKITDGVQEGYYYPNHEAIDFYSRYKEDIKLFAEMGFKCFRTSIAWTRIFPNGDEDRPNEEGLKFYDDLFDELLKYNIEPVITLSHFEMPYHLVKHYGGFRNRKLIDFFVKYAETVMKRYKDKVKYWMTFNEINNQADADNDFCVFTNSGILFKEGENREETMFQAAVHELIASAKVVKLGHEINPDFQIGCMLAFVPLYPYSCDPDDVMKSVEAMRKRWFFGDVHVRGEIPAYAKAYWENKGYRIEYTPEDEAILKEGTVDYIGFSYYTSAVVAGKNEDGSPAEEGYGRLVPNPHLKANDWGWQIDPVGIRYALNVLYERYQKPLFIVENGLGARDKVEEDGSIQDDYRIAYLREHIKEMKKAVELDGVDLIGYTPWGCIDLVSAGTGEMEKRYGFIYVDKDNEGKGTLERRKKKSFYWYKRVIETNGEEL</sequence>
<dbReference type="Proteomes" id="UP000075683">
    <property type="component" value="Unassembled WGS sequence"/>
</dbReference>
<dbReference type="GO" id="GO:0008706">
    <property type="term" value="F:6-phospho-beta-glucosidase activity"/>
    <property type="evidence" value="ECO:0007669"/>
    <property type="project" value="UniProtKB-EC"/>
</dbReference>
<dbReference type="STRING" id="301148.B4135_2701"/>
<protein>
    <submittedName>
        <fullName evidence="7">6-phospho-beta-glucosidase</fullName>
        <ecNumber evidence="7">3.2.1.86</ecNumber>
    </submittedName>
</protein>
<accession>A0A150LS75</accession>
<gene>
    <name evidence="7" type="ORF">B4135_2701</name>
</gene>
<dbReference type="InterPro" id="IPR001360">
    <property type="entry name" value="Glyco_hydro_1"/>
</dbReference>
<dbReference type="PRINTS" id="PR00131">
    <property type="entry name" value="GLHYDRLASE1"/>
</dbReference>
<dbReference type="PANTHER" id="PTHR10353:SF85">
    <property type="entry name" value="ARYL-PHOSPHO-BETA-D-GLUCOSIDASE BGLA"/>
    <property type="match status" value="1"/>
</dbReference>
<dbReference type="GO" id="GO:0016052">
    <property type="term" value="P:carbohydrate catabolic process"/>
    <property type="evidence" value="ECO:0007669"/>
    <property type="project" value="TreeGrafter"/>
</dbReference>
<dbReference type="AlphaFoldDB" id="A0A150LS75"/>
<dbReference type="NCBIfam" id="NF011589">
    <property type="entry name" value="PRK15014.1"/>
    <property type="match status" value="1"/>
</dbReference>
<organism evidence="7 8">
    <name type="scientific">Caldibacillus debilis</name>
    <dbReference type="NCBI Taxonomy" id="301148"/>
    <lineage>
        <taxon>Bacteria</taxon>
        <taxon>Bacillati</taxon>
        <taxon>Bacillota</taxon>
        <taxon>Bacilli</taxon>
        <taxon>Bacillales</taxon>
        <taxon>Bacillaceae</taxon>
        <taxon>Caldibacillus</taxon>
    </lineage>
</organism>
<dbReference type="Pfam" id="PF00232">
    <property type="entry name" value="Glyco_hydro_1"/>
    <property type="match status" value="1"/>
</dbReference>
<evidence type="ECO:0000313" key="8">
    <source>
        <dbReference type="Proteomes" id="UP000075683"/>
    </source>
</evidence>
<evidence type="ECO:0000256" key="1">
    <source>
        <dbReference type="ARBA" id="ARBA00010838"/>
    </source>
</evidence>
<dbReference type="SUPFAM" id="SSF51445">
    <property type="entry name" value="(Trans)glycosidases"/>
    <property type="match status" value="1"/>
</dbReference>
<reference evidence="7 8" key="1">
    <citation type="submission" date="2016-01" db="EMBL/GenBank/DDBJ databases">
        <title>Draft Genome Sequences of Seven Thermophilic Sporeformers Isolated from Foods.</title>
        <authorList>
            <person name="Berendsen E.M."/>
            <person name="Wells-Bennik M.H."/>
            <person name="Krawcyk A.O."/>
            <person name="De Jong A."/>
            <person name="Holsappel S."/>
            <person name="Eijlander R.T."/>
            <person name="Kuipers O.P."/>
        </authorList>
    </citation>
    <scope>NUCLEOTIDE SEQUENCE [LARGE SCALE GENOMIC DNA]</scope>
    <source>
        <strain evidence="7 8">B4135</strain>
    </source>
</reference>
<dbReference type="PANTHER" id="PTHR10353">
    <property type="entry name" value="GLYCOSYL HYDROLASE"/>
    <property type="match status" value="1"/>
</dbReference>